<dbReference type="Proteomes" id="UP001056778">
    <property type="component" value="Chromosome 8"/>
</dbReference>
<comment type="caution">
    <text evidence="1">The sequence shown here is derived from an EMBL/GenBank/DDBJ whole genome shotgun (WGS) entry which is preliminary data.</text>
</comment>
<sequence>MPLSDIIKKATTLILGSENYNEKFYEYTDNEILFCKNNVCVHPPTMIRQDTDIRHHPGYLTIATKTFVDQYNDAKRPTLYLTWIPNITLRKCPTALQNVNLSFKNGYEKQNSIDSVTSSDSNISNYDIERPASIELKSTNPFINCDEKQDALESTSSEENEKTEFININVEISKPDIEITTTPDSVKDNESDKFCFSRSESITSTDSQYNWMSTPEFLAQKHNLAFPESANCSPILPTKQPHRCRRFSVDLSQMRSLRLFFSDSNCTCGQLVVASRESQYKILHFHHGGLDHLAQVLHQWHSLLHTIKYIKGCEDNLPYRHFMVCRAEVSDLELHPEEGQVPKLTEELFRILFNEAGQLEDDLTLRKYVFFAGMERDLRKEVWPFLLHCYPYNSTYEEREQIANIRRQEYDEITRRRLELSGNQLCQFKRKIQSVVEKDVVRTDRGNPFFAGDDNPNLTIMKNILLNYAVYNPGLGYTQGMSDLLAPVLCELRDEVAAFWCFVGLMQRAVFVATPTDRDMDRSLKYLRELVRIMVPKFHEHLQNHKDAAELLFCHRWILLCFKREFTEGVALRMWEACWANFLTDYFHLFLCLSIICVYADDVIAQDLKADEMLLHFSSLAMYMDGEVITRKARGLLHQFRQLREIPCTLAGLCMRCGPGIWDSSHSPRIYCTGHNQYGYCPNSFN</sequence>
<protein>
    <submittedName>
        <fullName evidence="1">Tbc1 domain family member gtpase-activating protein</fullName>
    </submittedName>
</protein>
<reference evidence="1" key="1">
    <citation type="submission" date="2022-04" db="EMBL/GenBank/DDBJ databases">
        <title>Chromosome-scale genome assembly of Holotrichia oblita Faldermann.</title>
        <authorList>
            <person name="Rongchong L."/>
        </authorList>
    </citation>
    <scope>NUCLEOTIDE SEQUENCE</scope>
    <source>
        <strain evidence="1">81SQS9</strain>
    </source>
</reference>
<evidence type="ECO:0000313" key="2">
    <source>
        <dbReference type="Proteomes" id="UP001056778"/>
    </source>
</evidence>
<dbReference type="EMBL" id="CM043022">
    <property type="protein sequence ID" value="KAI4456628.1"/>
    <property type="molecule type" value="Genomic_DNA"/>
</dbReference>
<organism evidence="1 2">
    <name type="scientific">Holotrichia oblita</name>
    <name type="common">Chafer beetle</name>
    <dbReference type="NCBI Taxonomy" id="644536"/>
    <lineage>
        <taxon>Eukaryota</taxon>
        <taxon>Metazoa</taxon>
        <taxon>Ecdysozoa</taxon>
        <taxon>Arthropoda</taxon>
        <taxon>Hexapoda</taxon>
        <taxon>Insecta</taxon>
        <taxon>Pterygota</taxon>
        <taxon>Neoptera</taxon>
        <taxon>Endopterygota</taxon>
        <taxon>Coleoptera</taxon>
        <taxon>Polyphaga</taxon>
        <taxon>Scarabaeiformia</taxon>
        <taxon>Scarabaeidae</taxon>
        <taxon>Melolonthinae</taxon>
        <taxon>Holotrichia</taxon>
    </lineage>
</organism>
<gene>
    <name evidence="1" type="ORF">MML48_8g00002795</name>
</gene>
<proteinExistence type="predicted"/>
<name>A0ACB9SMU3_HOLOL</name>
<keyword evidence="2" id="KW-1185">Reference proteome</keyword>
<evidence type="ECO:0000313" key="1">
    <source>
        <dbReference type="EMBL" id="KAI4456628.1"/>
    </source>
</evidence>
<accession>A0ACB9SMU3</accession>